<feature type="non-terminal residue" evidence="2">
    <location>
        <position position="1"/>
    </location>
</feature>
<comment type="caution">
    <text evidence="2">The sequence shown here is derived from an EMBL/GenBank/DDBJ whole genome shotgun (WGS) entry which is preliminary data.</text>
</comment>
<dbReference type="AlphaFoldDB" id="A0A816HIU3"/>
<feature type="region of interest" description="Disordered" evidence="1">
    <location>
        <begin position="1"/>
        <end position="42"/>
    </location>
</feature>
<evidence type="ECO:0000313" key="3">
    <source>
        <dbReference type="Proteomes" id="UP000663828"/>
    </source>
</evidence>
<reference evidence="2" key="1">
    <citation type="submission" date="2021-02" db="EMBL/GenBank/DDBJ databases">
        <authorList>
            <person name="Nowell W R."/>
        </authorList>
    </citation>
    <scope>NUCLEOTIDE SEQUENCE</scope>
</reference>
<evidence type="ECO:0000313" key="2">
    <source>
        <dbReference type="EMBL" id="CAF1688321.1"/>
    </source>
</evidence>
<accession>A0A816HIU3</accession>
<proteinExistence type="predicted"/>
<organism evidence="2 3">
    <name type="scientific">Adineta ricciae</name>
    <name type="common">Rotifer</name>
    <dbReference type="NCBI Taxonomy" id="249248"/>
    <lineage>
        <taxon>Eukaryota</taxon>
        <taxon>Metazoa</taxon>
        <taxon>Spiralia</taxon>
        <taxon>Gnathifera</taxon>
        <taxon>Rotifera</taxon>
        <taxon>Eurotatoria</taxon>
        <taxon>Bdelloidea</taxon>
        <taxon>Adinetida</taxon>
        <taxon>Adinetidae</taxon>
        <taxon>Adineta</taxon>
    </lineage>
</organism>
<protein>
    <submittedName>
        <fullName evidence="2">Uncharacterized protein</fullName>
    </submittedName>
</protein>
<keyword evidence="3" id="KW-1185">Reference proteome</keyword>
<dbReference type="Proteomes" id="UP000663828">
    <property type="component" value="Unassembled WGS sequence"/>
</dbReference>
<dbReference type="EMBL" id="CAJNOR010018234">
    <property type="protein sequence ID" value="CAF1688321.1"/>
    <property type="molecule type" value="Genomic_DNA"/>
</dbReference>
<evidence type="ECO:0000256" key="1">
    <source>
        <dbReference type="SAM" id="MobiDB-lite"/>
    </source>
</evidence>
<name>A0A816HIU3_ADIRI</name>
<gene>
    <name evidence="2" type="ORF">XAT740_LOCUS62800</name>
</gene>
<sequence length="42" mass="4905">DFLNERIVLDPSAIIQENNTPSVRTKRDRKPKQPYSPSDNKH</sequence>